<dbReference type="InterPro" id="IPR002828">
    <property type="entry name" value="SurE-like_Pase/nucleotidase"/>
</dbReference>
<keyword evidence="3" id="KW-0378">Hydrolase</keyword>
<dbReference type="EMBL" id="JADOXO010000065">
    <property type="protein sequence ID" value="KAF9815697.1"/>
    <property type="molecule type" value="Genomic_DNA"/>
</dbReference>
<dbReference type="Gene3D" id="3.40.1210.10">
    <property type="entry name" value="Survival protein SurE-like phosphatase/nucleotidase"/>
    <property type="match status" value="1"/>
</dbReference>
<name>A0A8H7P3X8_9APHY</name>
<evidence type="ECO:0000256" key="2">
    <source>
        <dbReference type="ARBA" id="ARBA00022723"/>
    </source>
</evidence>
<reference evidence="6" key="2">
    <citation type="journal article" name="Front. Microbiol.">
        <title>Degradative Capacity of Two Strains of Rhodonia placenta: From Phenotype to Genotype.</title>
        <authorList>
            <person name="Kolle M."/>
            <person name="Horta M.A.C."/>
            <person name="Nowrousian M."/>
            <person name="Ohm R.A."/>
            <person name="Benz J.P."/>
            <person name="Pilgard A."/>
        </authorList>
    </citation>
    <scope>NUCLEOTIDE SEQUENCE</scope>
    <source>
        <strain evidence="6">FPRL280</strain>
    </source>
</reference>
<gene>
    <name evidence="6" type="ORF">IEO21_04414</name>
</gene>
<dbReference type="SUPFAM" id="SSF64167">
    <property type="entry name" value="SurE-like"/>
    <property type="match status" value="1"/>
</dbReference>
<comment type="similarity">
    <text evidence="1">Belongs to the SurE nucleotidase family.</text>
</comment>
<protein>
    <recommendedName>
        <fullName evidence="5">Survival protein SurE-like phosphatase/nucleotidase domain-containing protein</fullName>
    </recommendedName>
</protein>
<keyword evidence="2" id="KW-0479">Metal-binding</keyword>
<comment type="caution">
    <text evidence="6">The sequence shown here is derived from an EMBL/GenBank/DDBJ whole genome shotgun (WGS) entry which is preliminary data.</text>
</comment>
<dbReference type="PANTHER" id="PTHR30457:SF0">
    <property type="entry name" value="PHOSPHATASE, PUTATIVE (AFU_ORTHOLOGUE AFUA_4G01070)-RELATED"/>
    <property type="match status" value="1"/>
</dbReference>
<dbReference type="Pfam" id="PF01975">
    <property type="entry name" value="SurE"/>
    <property type="match status" value="1"/>
</dbReference>
<feature type="region of interest" description="Disordered" evidence="4">
    <location>
        <begin position="57"/>
        <end position="81"/>
    </location>
</feature>
<evidence type="ECO:0000256" key="4">
    <source>
        <dbReference type="SAM" id="MobiDB-lite"/>
    </source>
</evidence>
<dbReference type="InterPro" id="IPR030048">
    <property type="entry name" value="SurE"/>
</dbReference>
<feature type="domain" description="Survival protein SurE-like phosphatase/nucleotidase" evidence="5">
    <location>
        <begin position="24"/>
        <end position="228"/>
    </location>
</feature>
<dbReference type="Proteomes" id="UP000639403">
    <property type="component" value="Unassembled WGS sequence"/>
</dbReference>
<dbReference type="PANTHER" id="PTHR30457">
    <property type="entry name" value="5'-NUCLEOTIDASE SURE"/>
    <property type="match status" value="1"/>
</dbReference>
<proteinExistence type="inferred from homology"/>
<feature type="compositionally biased region" description="Polar residues" evidence="4">
    <location>
        <begin position="57"/>
        <end position="71"/>
    </location>
</feature>
<dbReference type="AlphaFoldDB" id="A0A8H7P3X8"/>
<evidence type="ECO:0000313" key="7">
    <source>
        <dbReference type="Proteomes" id="UP000639403"/>
    </source>
</evidence>
<evidence type="ECO:0000259" key="5">
    <source>
        <dbReference type="Pfam" id="PF01975"/>
    </source>
</evidence>
<evidence type="ECO:0000313" key="6">
    <source>
        <dbReference type="EMBL" id="KAF9815697.1"/>
    </source>
</evidence>
<evidence type="ECO:0000256" key="1">
    <source>
        <dbReference type="ARBA" id="ARBA00011062"/>
    </source>
</evidence>
<dbReference type="GO" id="GO:0008252">
    <property type="term" value="F:nucleotidase activity"/>
    <property type="evidence" value="ECO:0007669"/>
    <property type="project" value="InterPro"/>
</dbReference>
<accession>A0A8H7P3X8</accession>
<dbReference type="GO" id="GO:0046872">
    <property type="term" value="F:metal ion binding"/>
    <property type="evidence" value="ECO:0007669"/>
    <property type="project" value="UniProtKB-KW"/>
</dbReference>
<dbReference type="InterPro" id="IPR036523">
    <property type="entry name" value="SurE-like_sf"/>
</dbReference>
<reference evidence="6" key="1">
    <citation type="submission" date="2020-11" db="EMBL/GenBank/DDBJ databases">
        <authorList>
            <person name="Koelle M."/>
            <person name="Horta M.A.C."/>
            <person name="Nowrousian M."/>
            <person name="Ohm R.A."/>
            <person name="Benz P."/>
            <person name="Pilgard A."/>
        </authorList>
    </citation>
    <scope>NUCLEOTIDE SEQUENCE</scope>
    <source>
        <strain evidence="6">FPRL280</strain>
    </source>
</reference>
<organism evidence="6 7">
    <name type="scientific">Rhodonia placenta</name>
    <dbReference type="NCBI Taxonomy" id="104341"/>
    <lineage>
        <taxon>Eukaryota</taxon>
        <taxon>Fungi</taxon>
        <taxon>Dikarya</taxon>
        <taxon>Basidiomycota</taxon>
        <taxon>Agaricomycotina</taxon>
        <taxon>Agaricomycetes</taxon>
        <taxon>Polyporales</taxon>
        <taxon>Adustoporiaceae</taxon>
        <taxon>Rhodonia</taxon>
    </lineage>
</organism>
<evidence type="ECO:0000256" key="3">
    <source>
        <dbReference type="ARBA" id="ARBA00022801"/>
    </source>
</evidence>
<sequence length="310" mass="32204">MRVPTILPLIIPLLGETYSRVQNVVLTNDDGWAVAQIRAQYAALTEAGFDVVLSAPAQNESGKGSSSTAPTPLSKPCEYDSCPTGSPAEGFNASDPHLNYVNAYPVDAVRYGIQTLAPQFFDGEAPDFVVSGPNIGNNLALSVFFSGTVGAACEAAQEGISSAAFSGDSGSQVSYTTLTSEPNATSSQSARIYAALTSQFIQTILTATPAGSTVLPSNVTLNVNYPSIDGCAYPSDYKWVLSRNEPNLGQTDVETCGSTALPWEVTVVNTSGCYASVSVISATSKSDVNATLQAAVLGRLTDLPLSCLSS</sequence>